<dbReference type="InterPro" id="IPR050743">
    <property type="entry name" value="2-oxoacid_DH_E2_comp"/>
</dbReference>
<keyword evidence="11" id="KW-1185">Reference proteome</keyword>
<dbReference type="GO" id="GO:0016407">
    <property type="term" value="F:acetyltransferase activity"/>
    <property type="evidence" value="ECO:0007669"/>
    <property type="project" value="TreeGrafter"/>
</dbReference>
<reference evidence="10 11" key="1">
    <citation type="submission" date="2019-11" db="EMBL/GenBank/DDBJ databases">
        <title>Characterisation of Fundicoccus ignavus gen. nov. sp. nov., a novel genus of the family Aerococcaceae isolated from bulk tank milk.</title>
        <authorList>
            <person name="Siebert A."/>
            <person name="Huptas C."/>
            <person name="Wenning M."/>
            <person name="Scherer S."/>
            <person name="Doll E.V."/>
        </authorList>
    </citation>
    <scope>NUCLEOTIDE SEQUENCE [LARGE SCALE GENOMIC DNA]</scope>
    <source>
        <strain evidence="10 11">WS4759</strain>
    </source>
</reference>
<dbReference type="InterPro" id="IPR036625">
    <property type="entry name" value="E3-bd_dom_sf"/>
</dbReference>
<dbReference type="RefSeq" id="WP_153863028.1">
    <property type="nucleotide sequence ID" value="NZ_WJQS01000001.1"/>
</dbReference>
<dbReference type="Pfam" id="PF00364">
    <property type="entry name" value="Biotin_lipoyl"/>
    <property type="match status" value="1"/>
</dbReference>
<feature type="domain" description="Peripheral subunit-binding (PSBD)" evidence="9">
    <location>
        <begin position="134"/>
        <end position="171"/>
    </location>
</feature>
<keyword evidence="4 6" id="KW-0450">Lipoyl</keyword>
<dbReference type="InterPro" id="IPR023213">
    <property type="entry name" value="CAT-like_dom_sf"/>
</dbReference>
<organism evidence="10 11">
    <name type="scientific">Fundicoccus ignavus</name>
    <dbReference type="NCBI Taxonomy" id="2664442"/>
    <lineage>
        <taxon>Bacteria</taxon>
        <taxon>Bacillati</taxon>
        <taxon>Bacillota</taxon>
        <taxon>Bacilli</taxon>
        <taxon>Lactobacillales</taxon>
        <taxon>Aerococcaceae</taxon>
        <taxon>Fundicoccus</taxon>
    </lineage>
</organism>
<dbReference type="SUPFAM" id="SSF47005">
    <property type="entry name" value="Peripheral subunit-binding domain of 2-oxo acid dehydrogenase complex"/>
    <property type="match status" value="1"/>
</dbReference>
<evidence type="ECO:0000259" key="9">
    <source>
        <dbReference type="PROSITE" id="PS51826"/>
    </source>
</evidence>
<comment type="caution">
    <text evidence="10">The sequence shown here is derived from an EMBL/GenBank/DDBJ whole genome shotgun (WGS) entry which is preliminary data.</text>
</comment>
<dbReference type="EC" id="2.3.1.-" evidence="6"/>
<evidence type="ECO:0000256" key="3">
    <source>
        <dbReference type="ARBA" id="ARBA00022679"/>
    </source>
</evidence>
<evidence type="ECO:0000256" key="5">
    <source>
        <dbReference type="ARBA" id="ARBA00023315"/>
    </source>
</evidence>
<accession>A0A6I2GA02</accession>
<dbReference type="SUPFAM" id="SSF51230">
    <property type="entry name" value="Single hybrid motif"/>
    <property type="match status" value="1"/>
</dbReference>
<evidence type="ECO:0000256" key="7">
    <source>
        <dbReference type="SAM" id="MobiDB-lite"/>
    </source>
</evidence>
<dbReference type="Gene3D" id="2.40.50.100">
    <property type="match status" value="1"/>
</dbReference>
<dbReference type="PROSITE" id="PS51826">
    <property type="entry name" value="PSBD"/>
    <property type="match status" value="1"/>
</dbReference>
<dbReference type="EMBL" id="WJQS01000001">
    <property type="protein sequence ID" value="MRI84600.1"/>
    <property type="molecule type" value="Genomic_DNA"/>
</dbReference>
<dbReference type="GO" id="GO:0031405">
    <property type="term" value="F:lipoic acid binding"/>
    <property type="evidence" value="ECO:0007669"/>
    <property type="project" value="TreeGrafter"/>
</dbReference>
<keyword evidence="3 6" id="KW-0808">Transferase</keyword>
<feature type="compositionally biased region" description="Polar residues" evidence="7">
    <location>
        <begin position="107"/>
        <end position="125"/>
    </location>
</feature>
<keyword evidence="5 6" id="KW-0012">Acyltransferase</keyword>
<dbReference type="Gene3D" id="4.10.320.10">
    <property type="entry name" value="E3-binding domain"/>
    <property type="match status" value="1"/>
</dbReference>
<dbReference type="Pfam" id="PF02817">
    <property type="entry name" value="E3_binding"/>
    <property type="match status" value="1"/>
</dbReference>
<comment type="similarity">
    <text evidence="2 6">Belongs to the 2-oxoacid dehydrogenase family.</text>
</comment>
<dbReference type="InterPro" id="IPR000089">
    <property type="entry name" value="Biotin_lipoyl"/>
</dbReference>
<comment type="cofactor">
    <cofactor evidence="1 6">
        <name>(R)-lipoate</name>
        <dbReference type="ChEBI" id="CHEBI:83088"/>
    </cofactor>
</comment>
<evidence type="ECO:0000256" key="1">
    <source>
        <dbReference type="ARBA" id="ARBA00001938"/>
    </source>
</evidence>
<gene>
    <name evidence="10" type="ORF">GIY09_01645</name>
</gene>
<feature type="region of interest" description="Disordered" evidence="7">
    <location>
        <begin position="87"/>
        <end position="131"/>
    </location>
</feature>
<evidence type="ECO:0000256" key="2">
    <source>
        <dbReference type="ARBA" id="ARBA00007317"/>
    </source>
</evidence>
<sequence>MATTIVMPTLGLTMTEGSIESWYVQVGDTVNKGDIVADIGSEKLTGPVESPVDGVVLKLFAKEGDVLPIKEAMLIIGEAGESIEDEAAETGTDAGEGIGSGAAQETGEASTGASGPSTNVSTTGTPRPEGERIFATPLARKMASERGIDLSDVNGTGGNQRITRLDVERYVPSPAVQASSPVSQSVDAAVWGEGLSGMRKTIAQRMMRSVQTTAQVTNQRKVDVTRLMTFRQEIKAQVGEPLTKGEISINTLVTKAVILALKEHPSLNAWYHNGVHEVQEAVHIGMATDVENGLVVPVVMDADKLSLARLGQTITDVASQARQGTLAGNLYSGSTFTITNLGGSNIEYFTPIINLPEVAILGVGTLMDELVLDSDGDVVTRKQLPLSLTYDHQIIDGAPAAKFLETLSDLLNNPYKLIL</sequence>
<evidence type="ECO:0000313" key="11">
    <source>
        <dbReference type="Proteomes" id="UP000430975"/>
    </source>
</evidence>
<dbReference type="Pfam" id="PF00198">
    <property type="entry name" value="2-oxoacid_dh"/>
    <property type="match status" value="1"/>
</dbReference>
<dbReference type="SUPFAM" id="SSF52777">
    <property type="entry name" value="CoA-dependent acyltransferases"/>
    <property type="match status" value="1"/>
</dbReference>
<dbReference type="CDD" id="cd06849">
    <property type="entry name" value="lipoyl_domain"/>
    <property type="match status" value="1"/>
</dbReference>
<dbReference type="Gene3D" id="3.30.559.10">
    <property type="entry name" value="Chloramphenicol acetyltransferase-like domain"/>
    <property type="match status" value="1"/>
</dbReference>
<dbReference type="InterPro" id="IPR001078">
    <property type="entry name" value="2-oxoacid_DH_actylTfrase"/>
</dbReference>
<dbReference type="PANTHER" id="PTHR43178">
    <property type="entry name" value="DIHYDROLIPOAMIDE ACETYLTRANSFERASE COMPONENT OF PYRUVATE DEHYDROGENASE COMPLEX"/>
    <property type="match status" value="1"/>
</dbReference>
<evidence type="ECO:0000256" key="4">
    <source>
        <dbReference type="ARBA" id="ARBA00022823"/>
    </source>
</evidence>
<dbReference type="AlphaFoldDB" id="A0A6I2GA02"/>
<evidence type="ECO:0000313" key="10">
    <source>
        <dbReference type="EMBL" id="MRI84600.1"/>
    </source>
</evidence>
<dbReference type="Proteomes" id="UP000430975">
    <property type="component" value="Unassembled WGS sequence"/>
</dbReference>
<dbReference type="PROSITE" id="PS50968">
    <property type="entry name" value="BIOTINYL_LIPOYL"/>
    <property type="match status" value="1"/>
</dbReference>
<evidence type="ECO:0000256" key="6">
    <source>
        <dbReference type="RuleBase" id="RU003423"/>
    </source>
</evidence>
<dbReference type="GO" id="GO:0005737">
    <property type="term" value="C:cytoplasm"/>
    <property type="evidence" value="ECO:0007669"/>
    <property type="project" value="TreeGrafter"/>
</dbReference>
<dbReference type="PANTHER" id="PTHR43178:SF5">
    <property type="entry name" value="LIPOAMIDE ACYLTRANSFERASE COMPONENT OF BRANCHED-CHAIN ALPHA-KETO ACID DEHYDROGENASE COMPLEX, MITOCHONDRIAL"/>
    <property type="match status" value="1"/>
</dbReference>
<proteinExistence type="inferred from homology"/>
<dbReference type="InterPro" id="IPR004167">
    <property type="entry name" value="PSBD"/>
</dbReference>
<evidence type="ECO:0000259" key="8">
    <source>
        <dbReference type="PROSITE" id="PS50968"/>
    </source>
</evidence>
<name>A0A6I2GA02_9LACT</name>
<protein>
    <recommendedName>
        <fullName evidence="6">Dihydrolipoamide acetyltransferase component of pyruvate dehydrogenase complex</fullName>
        <ecNumber evidence="6">2.3.1.-</ecNumber>
    </recommendedName>
</protein>
<feature type="domain" description="Lipoyl-binding" evidence="8">
    <location>
        <begin position="2"/>
        <end position="77"/>
    </location>
</feature>
<dbReference type="InterPro" id="IPR011053">
    <property type="entry name" value="Single_hybrid_motif"/>
</dbReference>